<keyword evidence="2" id="KW-1185">Reference proteome</keyword>
<protein>
    <submittedName>
        <fullName evidence="1">Uncharacterized protein</fullName>
    </submittedName>
</protein>
<sequence>MLAGAMQRGDLRHAAPLIGTRNGVLEGAVLGVRHVQARQLQTAAVRQLDTRWCAAGAADGSGEWAAYVGAYGIRFKTRCVSMHAAIVHGHTEDSHARAASKARGGDTRVGRGADMLRRRAEEGGDFQKVPAVEAMTRACGGVAARRAWRARLSGEACPAATGGPATGTPAQARQLRHASSGTPAQASCPPAAAVAACGVVRDGYRGGSVWWLQVSACRLSRRVATHMRLQSEVLLLSQVSALCSSASRSQYYGWNRYSTLFRSALQFSAVQHRVVGLSRVCSELVEHCASSSTPRRRALAQCRAHALTSKEEEEKERQAKRKTDLKTLPQQQLPVAAGELARWKEREGEGGGVPLSGRNGGGV</sequence>
<accession>A0ACC2HTM0</accession>
<evidence type="ECO:0000313" key="1">
    <source>
        <dbReference type="EMBL" id="KAJ8106314.1"/>
    </source>
</evidence>
<comment type="caution">
    <text evidence="1">The sequence shown here is derived from an EMBL/GenBank/DDBJ whole genome shotgun (WGS) entry which is preliminary data.</text>
</comment>
<reference evidence="1" key="1">
    <citation type="submission" date="2022-11" db="EMBL/GenBank/DDBJ databases">
        <title>Genome Sequence of Boeremia exigua.</title>
        <authorList>
            <person name="Buettner E."/>
        </authorList>
    </citation>
    <scope>NUCLEOTIDE SEQUENCE</scope>
    <source>
        <strain evidence="1">CU02</strain>
    </source>
</reference>
<gene>
    <name evidence="1" type="ORF">OPT61_g9616</name>
</gene>
<dbReference type="Proteomes" id="UP001153331">
    <property type="component" value="Unassembled WGS sequence"/>
</dbReference>
<organism evidence="1 2">
    <name type="scientific">Boeremia exigua</name>
    <dbReference type="NCBI Taxonomy" id="749465"/>
    <lineage>
        <taxon>Eukaryota</taxon>
        <taxon>Fungi</taxon>
        <taxon>Dikarya</taxon>
        <taxon>Ascomycota</taxon>
        <taxon>Pezizomycotina</taxon>
        <taxon>Dothideomycetes</taxon>
        <taxon>Pleosporomycetidae</taxon>
        <taxon>Pleosporales</taxon>
        <taxon>Pleosporineae</taxon>
        <taxon>Didymellaceae</taxon>
        <taxon>Boeremia</taxon>
    </lineage>
</organism>
<name>A0ACC2HTM0_9PLEO</name>
<proteinExistence type="predicted"/>
<evidence type="ECO:0000313" key="2">
    <source>
        <dbReference type="Proteomes" id="UP001153331"/>
    </source>
</evidence>
<dbReference type="EMBL" id="JAPHNI010001205">
    <property type="protein sequence ID" value="KAJ8106314.1"/>
    <property type="molecule type" value="Genomic_DNA"/>
</dbReference>